<reference evidence="6" key="1">
    <citation type="submission" date="2020-10" db="EMBL/GenBank/DDBJ databases">
        <title>Genome Sequence of Monilinia vaccinii-corymbosi Sheds Light on Mummy Berry Disease Infection of Blueberry and Mating Type.</title>
        <authorList>
            <person name="Yow A.G."/>
            <person name="Zhang Y."/>
            <person name="Bansal K."/>
            <person name="Eacker S.M."/>
            <person name="Sullivan S."/>
            <person name="Liachko I."/>
            <person name="Cubeta M.A."/>
            <person name="Rollins J.A."/>
            <person name="Ashrafi H."/>
        </authorList>
    </citation>
    <scope>NUCLEOTIDE SEQUENCE</scope>
    <source>
        <strain evidence="6">RL-1</strain>
    </source>
</reference>
<evidence type="ECO:0000256" key="4">
    <source>
        <dbReference type="ARBA" id="ARBA00033751"/>
    </source>
</evidence>
<keyword evidence="7" id="KW-1185">Reference proteome</keyword>
<dbReference type="GO" id="GO:0046983">
    <property type="term" value="F:protein dimerization activity"/>
    <property type="evidence" value="ECO:0007669"/>
    <property type="project" value="InterPro"/>
</dbReference>
<evidence type="ECO:0000256" key="3">
    <source>
        <dbReference type="ARBA" id="ARBA00022833"/>
    </source>
</evidence>
<dbReference type="InterPro" id="IPR001279">
    <property type="entry name" value="Metallo-B-lactamas"/>
</dbReference>
<comment type="similarity">
    <text evidence="4">Belongs to the metallo-beta-lactamase superfamily. Type III sulfatase family.</text>
</comment>
<dbReference type="InterPro" id="IPR029229">
    <property type="entry name" value="Alkyl_sulf_C"/>
</dbReference>
<evidence type="ECO:0000313" key="6">
    <source>
        <dbReference type="EMBL" id="QSZ37037.1"/>
    </source>
</evidence>
<dbReference type="InterPro" id="IPR044097">
    <property type="entry name" value="Bds1/SdsA1_MBL-fold"/>
</dbReference>
<keyword evidence="2" id="KW-0378">Hydrolase</keyword>
<dbReference type="InterPro" id="IPR029228">
    <property type="entry name" value="Alkyl_sulf_dimr"/>
</dbReference>
<dbReference type="GO" id="GO:0018909">
    <property type="term" value="P:dodecyl sulfate metabolic process"/>
    <property type="evidence" value="ECO:0007669"/>
    <property type="project" value="InterPro"/>
</dbReference>
<dbReference type="OrthoDB" id="449487at2759"/>
<dbReference type="Pfam" id="PF14864">
    <property type="entry name" value="Alkyl_sulf_C"/>
    <property type="match status" value="1"/>
</dbReference>
<dbReference type="SUPFAM" id="SSF56281">
    <property type="entry name" value="Metallo-hydrolase/oxidoreductase"/>
    <property type="match status" value="1"/>
</dbReference>
<dbReference type="SUPFAM" id="SSF55718">
    <property type="entry name" value="SCP-like"/>
    <property type="match status" value="1"/>
</dbReference>
<dbReference type="Pfam" id="PF14863">
    <property type="entry name" value="Alkyl_sulf_dimr"/>
    <property type="match status" value="1"/>
</dbReference>
<keyword evidence="1" id="KW-0479">Metal-binding</keyword>
<proteinExistence type="inferred from homology"/>
<name>A0A8A3PNI0_9HELO</name>
<evidence type="ECO:0000256" key="2">
    <source>
        <dbReference type="ARBA" id="ARBA00022801"/>
    </source>
</evidence>
<dbReference type="Proteomes" id="UP000672032">
    <property type="component" value="Chromosome 8"/>
</dbReference>
<dbReference type="SMART" id="SM00849">
    <property type="entry name" value="Lactamase_B"/>
    <property type="match status" value="1"/>
</dbReference>
<keyword evidence="3" id="KW-0862">Zinc</keyword>
<dbReference type="Gene3D" id="1.25.40.880">
    <property type="entry name" value="Alkyl sulfatase, dimerisation domain"/>
    <property type="match status" value="1"/>
</dbReference>
<dbReference type="Gene3D" id="3.60.15.30">
    <property type="entry name" value="Metallo-beta-lactamase domain"/>
    <property type="match status" value="1"/>
</dbReference>
<dbReference type="GO" id="GO:0018741">
    <property type="term" value="F:linear primary-alkylsulfatase activity"/>
    <property type="evidence" value="ECO:0007669"/>
    <property type="project" value="InterPro"/>
</dbReference>
<dbReference type="InterPro" id="IPR036866">
    <property type="entry name" value="RibonucZ/Hydroxyglut_hydro"/>
</dbReference>
<evidence type="ECO:0000259" key="5">
    <source>
        <dbReference type="SMART" id="SM00849"/>
    </source>
</evidence>
<dbReference type="InterPro" id="IPR052195">
    <property type="entry name" value="Bact_Alkyl/Aryl-Sulfatase"/>
</dbReference>
<dbReference type="Gene3D" id="3.30.1050.10">
    <property type="entry name" value="SCP2 sterol-binding domain"/>
    <property type="match status" value="1"/>
</dbReference>
<dbReference type="PANTHER" id="PTHR43223:SF1">
    <property type="entry name" value="ALKYL_ARYL-SULFATASE BDS1"/>
    <property type="match status" value="1"/>
</dbReference>
<dbReference type="Pfam" id="PF00753">
    <property type="entry name" value="Lactamase_B"/>
    <property type="match status" value="1"/>
</dbReference>
<dbReference type="InterPro" id="IPR036527">
    <property type="entry name" value="SCP2_sterol-bd_dom_sf"/>
</dbReference>
<organism evidence="6 7">
    <name type="scientific">Monilinia vaccinii-corymbosi</name>
    <dbReference type="NCBI Taxonomy" id="61207"/>
    <lineage>
        <taxon>Eukaryota</taxon>
        <taxon>Fungi</taxon>
        <taxon>Dikarya</taxon>
        <taxon>Ascomycota</taxon>
        <taxon>Pezizomycotina</taxon>
        <taxon>Leotiomycetes</taxon>
        <taxon>Helotiales</taxon>
        <taxon>Sclerotiniaceae</taxon>
        <taxon>Monilinia</taxon>
    </lineage>
</organism>
<dbReference type="PANTHER" id="PTHR43223">
    <property type="entry name" value="ALKYL/ARYL-SULFATASE"/>
    <property type="match status" value="1"/>
</dbReference>
<dbReference type="GO" id="GO:0046872">
    <property type="term" value="F:metal ion binding"/>
    <property type="evidence" value="ECO:0007669"/>
    <property type="project" value="UniProtKB-KW"/>
</dbReference>
<evidence type="ECO:0000256" key="1">
    <source>
        <dbReference type="ARBA" id="ARBA00022723"/>
    </source>
</evidence>
<dbReference type="AlphaFoldDB" id="A0A8A3PNI0"/>
<dbReference type="EMBL" id="CP063412">
    <property type="protein sequence ID" value="QSZ37037.1"/>
    <property type="molecule type" value="Genomic_DNA"/>
</dbReference>
<dbReference type="InterPro" id="IPR038536">
    <property type="entry name" value="Alkyl/aryl-sulf_dimr_sf"/>
</dbReference>
<sequence length="632" mass="68778">MTTYPTDDQDFQNASAGLVGWMENCVIQSDTDSSVVVWDNQSYLSFINDDATCPPEINPSLFRQSQLCVKQGLFEVVKDKIYQVRGLDTSNMTFVETVNSNGVVVIDPLCSVETAKQAIGLYQGYRRDKNILAMIYTHSHADHFGGGSAVVEASGGTQDDIHAGTLGHVFAPADFLDHAVSENVYAGNAMGRRSVYMYGDSLEKNAQGQVGSGLGMATSTGAISLIPPTVSINTTNEVHTVDGLEIVFQMTPGTEAPSEMNFHFPQYNALCMAENATHNLHNIQTLRGALVRDARVWSRYSTTGPHLIPKETMKSSISSPCNAISTHLHNETLRLLNDGQTGIEIAEDFKLPPNLEQTWNAKGYYGSVSHNVKAIYNRYMGWFDGNPAHLWEHPPVPIAQRYVACMGGIENVIKMAKDNYICVEQPDWRFAATLLSHAVFSDQTNADAKTELSKVFTHLGYGAENATWRNFYLCGAKEVVGAVQPNMNVMDAASMMALSVEQLLDTMGIRINGPNAFDTAPFQIDMMLADVPMTDASSARSGWRVNFSNAAMTDHEIAHAEAANAGIAFTVWASHRQLVSLVLRGAHADFSDVKTDGDAGVWSTLCGLLEPLDAGFAIVTPEPNPTPPSSES</sequence>
<feature type="domain" description="Metallo-beta-lactamase" evidence="5">
    <location>
        <begin position="89"/>
        <end position="327"/>
    </location>
</feature>
<evidence type="ECO:0000313" key="7">
    <source>
        <dbReference type="Proteomes" id="UP000672032"/>
    </source>
</evidence>
<accession>A0A8A3PNI0</accession>
<protein>
    <recommendedName>
        <fullName evidence="5">Metallo-beta-lactamase domain-containing protein</fullName>
    </recommendedName>
</protein>
<dbReference type="CDD" id="cd07710">
    <property type="entry name" value="arylsulfatase_Sdsa1-like_MBL-fold"/>
    <property type="match status" value="1"/>
</dbReference>
<gene>
    <name evidence="6" type="ORF">DSL72_009129</name>
</gene>